<dbReference type="GeneID" id="100900129"/>
<evidence type="ECO:0000313" key="3">
    <source>
        <dbReference type="RefSeq" id="XP_003744737.1"/>
    </source>
</evidence>
<organism evidence="2 3">
    <name type="scientific">Galendromus occidentalis</name>
    <name type="common">western predatory mite</name>
    <dbReference type="NCBI Taxonomy" id="34638"/>
    <lineage>
        <taxon>Eukaryota</taxon>
        <taxon>Metazoa</taxon>
        <taxon>Ecdysozoa</taxon>
        <taxon>Arthropoda</taxon>
        <taxon>Chelicerata</taxon>
        <taxon>Arachnida</taxon>
        <taxon>Acari</taxon>
        <taxon>Parasitiformes</taxon>
        <taxon>Mesostigmata</taxon>
        <taxon>Gamasina</taxon>
        <taxon>Phytoseioidea</taxon>
        <taxon>Phytoseiidae</taxon>
        <taxon>Typhlodrominae</taxon>
        <taxon>Galendromus</taxon>
    </lineage>
</organism>
<feature type="compositionally biased region" description="Basic and acidic residues" evidence="1">
    <location>
        <begin position="22"/>
        <end position="35"/>
    </location>
</feature>
<accession>A0AAJ6QUX8</accession>
<name>A0AAJ6QUX8_9ACAR</name>
<protein>
    <submittedName>
        <fullName evidence="3">Uncharacterized protein LOC100900129</fullName>
    </submittedName>
</protein>
<dbReference type="KEGG" id="goe:100900129"/>
<keyword evidence="2" id="KW-1185">Reference proteome</keyword>
<dbReference type="RefSeq" id="XP_003744737.1">
    <property type="nucleotide sequence ID" value="XM_003744689.1"/>
</dbReference>
<feature type="region of interest" description="Disordered" evidence="1">
    <location>
        <begin position="114"/>
        <end position="163"/>
    </location>
</feature>
<dbReference type="Proteomes" id="UP000694867">
    <property type="component" value="Unplaced"/>
</dbReference>
<gene>
    <name evidence="3" type="primary">LOC100900129</name>
</gene>
<feature type="region of interest" description="Disordered" evidence="1">
    <location>
        <begin position="17"/>
        <end position="41"/>
    </location>
</feature>
<dbReference type="AlphaFoldDB" id="A0AAJ6QUX8"/>
<sequence length="191" mass="21719">MSSRRVALQSIENSLISTPRTSRKDLREALPKKNQNESSVAPIFHKTVDQRKSGRSSIYSLFDDEVPEELSTFFESSTVENPVVKYLKSVPGESTSIFPGDDIFRDVPWIAVPSPTYKRKRPPSPVKRCEDSDTSETSTDTASEEIEIVHRPSPRKRRKLVSEEPGVKEWIEKFNAELAEVDKHELTVEET</sequence>
<proteinExistence type="predicted"/>
<evidence type="ECO:0000256" key="1">
    <source>
        <dbReference type="SAM" id="MobiDB-lite"/>
    </source>
</evidence>
<reference evidence="3" key="1">
    <citation type="submission" date="2025-08" db="UniProtKB">
        <authorList>
            <consortium name="RefSeq"/>
        </authorList>
    </citation>
    <scope>IDENTIFICATION</scope>
</reference>
<evidence type="ECO:0000313" key="2">
    <source>
        <dbReference type="Proteomes" id="UP000694867"/>
    </source>
</evidence>